<dbReference type="InterPro" id="IPR036926">
    <property type="entry name" value="Thymidate_synth/dCMP_Mease_sf"/>
</dbReference>
<dbReference type="InterPro" id="IPR000398">
    <property type="entry name" value="Thymidylate_synthase"/>
</dbReference>
<dbReference type="GO" id="GO:0032259">
    <property type="term" value="P:methylation"/>
    <property type="evidence" value="ECO:0007669"/>
    <property type="project" value="UniProtKB-KW"/>
</dbReference>
<evidence type="ECO:0000256" key="4">
    <source>
        <dbReference type="ARBA" id="ARBA00022679"/>
    </source>
</evidence>
<gene>
    <name evidence="6" type="primary">thyA</name>
    <name evidence="6" type="ORF">Kuja_0440</name>
</gene>
<sequence length="284" mass="32899">MIDHQYINLCRKLVQEGTWIHNERTGKKCLTLKKAIFEYNPVMSEDGAYFNNLPMDTTRQSFWKSAVAELLGYLRGYDNAYDFVALGTKTWLANASSPSWTSNPHYRGDGDMGKCYGVIGHDFGGVNQFTKVYENLKMGIDDRGEIITFWKPDDFDKACLRPCMYQHHFSLIQKDLSLISYQRSCDVPLGLNFNMIQVFVFLCLMARITGNKPTEATHIIVNPHIYEDQYDTMLIQIQREPMDLPILWINPRIKDWDDVLKCNTDDFDVICYQSHGPLKYPMSV</sequence>
<dbReference type="SUPFAM" id="SSF55831">
    <property type="entry name" value="Thymidylate synthase/dCMP hydroxymethylase"/>
    <property type="match status" value="1"/>
</dbReference>
<evidence type="ECO:0000256" key="3">
    <source>
        <dbReference type="ARBA" id="ARBA00022603"/>
    </source>
</evidence>
<dbReference type="Pfam" id="PF00303">
    <property type="entry name" value="Thymidylat_synt"/>
    <property type="match status" value="1"/>
</dbReference>
<keyword evidence="7" id="KW-1185">Reference proteome</keyword>
<dbReference type="EMBL" id="MN718199">
    <property type="protein sequence ID" value="QGZ16035.1"/>
    <property type="molecule type" value="Genomic_DNA"/>
</dbReference>
<evidence type="ECO:0000313" key="7">
    <source>
        <dbReference type="Proteomes" id="UP000433471"/>
    </source>
</evidence>
<dbReference type="EC" id="2.1.1.45" evidence="2"/>
<evidence type="ECO:0000313" key="6">
    <source>
        <dbReference type="EMBL" id="QGZ16035.1"/>
    </source>
</evidence>
<evidence type="ECO:0000256" key="1">
    <source>
        <dbReference type="ARBA" id="ARBA00009972"/>
    </source>
</evidence>
<keyword evidence="4 6" id="KW-0808">Transferase</keyword>
<evidence type="ECO:0000256" key="2">
    <source>
        <dbReference type="ARBA" id="ARBA00011947"/>
    </source>
</evidence>
<dbReference type="Proteomes" id="UP000433471">
    <property type="component" value="Segment"/>
</dbReference>
<proteinExistence type="inferred from homology"/>
<accession>A0A6B9J5E3</accession>
<dbReference type="InterPro" id="IPR023451">
    <property type="entry name" value="Thymidate_synth/dCMP_Mease_dom"/>
</dbReference>
<comment type="similarity">
    <text evidence="1">Belongs to the thymidylate synthase family.</text>
</comment>
<dbReference type="PANTHER" id="PTHR11548:SF9">
    <property type="entry name" value="THYMIDYLATE SYNTHASE"/>
    <property type="match status" value="1"/>
</dbReference>
<reference evidence="6 7" key="1">
    <citation type="submission" date="2019-11" db="EMBL/GenBank/DDBJ databases">
        <title>Characterization of a novel member of the family Ackermannviridae.</title>
        <authorList>
            <person name="Maina A.N."/>
            <person name="Mwaura F.B."/>
            <person name="Jumba M."/>
        </authorList>
    </citation>
    <scope>NUCLEOTIDE SEQUENCE [LARGE SCALE GENOMIC DNA]</scope>
</reference>
<protein>
    <recommendedName>
        <fullName evidence="2">thymidylate synthase</fullName>
        <ecNumber evidence="2">2.1.1.45</ecNumber>
    </recommendedName>
</protein>
<dbReference type="CDD" id="cd00351">
    <property type="entry name" value="TS_Pyrimidine_HMase"/>
    <property type="match status" value="1"/>
</dbReference>
<organism evidence="6 7">
    <name type="scientific">Vibrio phage vB_VchM_Kuja</name>
    <dbReference type="NCBI Taxonomy" id="2686437"/>
    <lineage>
        <taxon>Viruses</taxon>
        <taxon>Duplodnaviria</taxon>
        <taxon>Heunggongvirae</taxon>
        <taxon>Uroviricota</taxon>
        <taxon>Caudoviricetes</taxon>
        <taxon>Pantevenvirales</taxon>
        <taxon>Ackermannviridae</taxon>
        <taxon>Kujavirus</taxon>
        <taxon>Kujavirus kuja</taxon>
    </lineage>
</organism>
<feature type="domain" description="Thymidylate synthase/dCMP hydroxymethylase" evidence="5">
    <location>
        <begin position="4"/>
        <end position="284"/>
    </location>
</feature>
<dbReference type="KEGG" id="vg:55624788"/>
<keyword evidence="3 6" id="KW-0489">Methyltransferase</keyword>
<dbReference type="GO" id="GO:0004799">
    <property type="term" value="F:thymidylate synthase activity"/>
    <property type="evidence" value="ECO:0007669"/>
    <property type="project" value="UniProtKB-EC"/>
</dbReference>
<name>A0A6B9J5E3_9CAUD</name>
<dbReference type="RefSeq" id="YP_009854096.1">
    <property type="nucleotide sequence ID" value="NC_048827.1"/>
</dbReference>
<dbReference type="GO" id="GO:0006231">
    <property type="term" value="P:dTMP biosynthetic process"/>
    <property type="evidence" value="ECO:0007669"/>
    <property type="project" value="InterPro"/>
</dbReference>
<dbReference type="InterPro" id="IPR045097">
    <property type="entry name" value="Thymidate_synth/dCMP_Mease"/>
</dbReference>
<evidence type="ECO:0000259" key="5">
    <source>
        <dbReference type="Pfam" id="PF00303"/>
    </source>
</evidence>
<dbReference type="PRINTS" id="PR00108">
    <property type="entry name" value="THYMDSNTHASE"/>
</dbReference>
<dbReference type="Gene3D" id="3.30.572.10">
    <property type="entry name" value="Thymidylate synthase/dCMP hydroxymethylase domain"/>
    <property type="match status" value="1"/>
</dbReference>
<dbReference type="GeneID" id="55624788"/>
<dbReference type="PANTHER" id="PTHR11548">
    <property type="entry name" value="THYMIDYLATE SYNTHASE 1"/>
    <property type="match status" value="1"/>
</dbReference>